<proteinExistence type="inferred from homology"/>
<protein>
    <submittedName>
        <fullName evidence="5">Unannotated protein</fullName>
    </submittedName>
</protein>
<dbReference type="SUPFAM" id="SSF52540">
    <property type="entry name" value="P-loop containing nucleoside triphosphate hydrolases"/>
    <property type="match status" value="1"/>
</dbReference>
<dbReference type="InterPro" id="IPR014721">
    <property type="entry name" value="Ribsml_uS5_D2-typ_fold_subgr"/>
</dbReference>
<dbReference type="Pfam" id="PF13541">
    <property type="entry name" value="ChlI"/>
    <property type="match status" value="1"/>
</dbReference>
<evidence type="ECO:0000256" key="2">
    <source>
        <dbReference type="ARBA" id="ARBA00022741"/>
    </source>
</evidence>
<dbReference type="SUPFAM" id="SSF54211">
    <property type="entry name" value="Ribosomal protein S5 domain 2-like"/>
    <property type="match status" value="1"/>
</dbReference>
<comment type="similarity">
    <text evidence="1">Belongs to the Mg-chelatase subunits D/I family. ComM subfamily.</text>
</comment>
<sequence length="539" mass="56692">MTKIMLAKANAISLMGLAGTVIEVESEISSSLPGFVLVGLPDASLTESKDRVRAAVQNSGMKMPNRRVTVNLSPASVRKQGSSFDLAIAVSLLAAAGTLQSQSLVGWVHLGELGLDGSLRRVTGILPALLAAKKAGILKAVIPNANLSEAQLVEGMQVVGATHLRQVAQLHGLAVAGVNLVDNATDSNEAILVSTPNTDLKRLPDLPIDMSDVVGQEEAIQALTVAAAGGHHVLMVGPPGAGKTMMAERLATILPDLNLEDALETTAVLSIAGNRNITSDSLILRPPFESPHHSASVSSLVGGGMGLPRPGVISLANNGVLFLDEAPEFQKPVLEALRQPLESGEVIIHRSGGAAKFPAKFQLILAANPCPCGHGFGSGRHCRCSDQIRTRYLAKLSGPLLDRVDIRLSISPASKAKLAASRGGAEGSVNSALLRERITSARQKARTRLVGTPWSVNAQVPGSYLRKHFPLPAASLEKLERALLLGRLSMRGYDRCLRLAWTNADLAGTEYPTASDVSQAMYLRGPDNFFDRAAGAAIE</sequence>
<dbReference type="InterPro" id="IPR020568">
    <property type="entry name" value="Ribosomal_Su5_D2-typ_SF"/>
</dbReference>
<dbReference type="SMART" id="SM00382">
    <property type="entry name" value="AAA"/>
    <property type="match status" value="1"/>
</dbReference>
<dbReference type="EMBL" id="CAEZTF010000026">
    <property type="protein sequence ID" value="CAB4556396.1"/>
    <property type="molecule type" value="Genomic_DNA"/>
</dbReference>
<dbReference type="PANTHER" id="PTHR32039">
    <property type="entry name" value="MAGNESIUM-CHELATASE SUBUNIT CHLI"/>
    <property type="match status" value="1"/>
</dbReference>
<dbReference type="GO" id="GO:0003677">
    <property type="term" value="F:DNA binding"/>
    <property type="evidence" value="ECO:0007669"/>
    <property type="project" value="InterPro"/>
</dbReference>
<evidence type="ECO:0000313" key="5">
    <source>
        <dbReference type="EMBL" id="CAB4556396.1"/>
    </source>
</evidence>
<evidence type="ECO:0000259" key="4">
    <source>
        <dbReference type="SMART" id="SM00382"/>
    </source>
</evidence>
<dbReference type="InterPro" id="IPR025158">
    <property type="entry name" value="Mg_chelat-rel_C"/>
</dbReference>
<dbReference type="InterPro" id="IPR045006">
    <property type="entry name" value="CHLI-like"/>
</dbReference>
<gene>
    <name evidence="5" type="ORF">UFOPK1618_00235</name>
</gene>
<dbReference type="PANTHER" id="PTHR32039:SF7">
    <property type="entry name" value="COMPETENCE PROTEIN COMM"/>
    <property type="match status" value="1"/>
</dbReference>
<dbReference type="InterPro" id="IPR004482">
    <property type="entry name" value="Mg_chelat-rel"/>
</dbReference>
<keyword evidence="2" id="KW-0547">Nucleotide-binding</keyword>
<dbReference type="Gene3D" id="3.30.230.10">
    <property type="match status" value="1"/>
</dbReference>
<dbReference type="Gene3D" id="3.40.50.300">
    <property type="entry name" value="P-loop containing nucleotide triphosphate hydrolases"/>
    <property type="match status" value="1"/>
</dbReference>
<dbReference type="CDD" id="cd00009">
    <property type="entry name" value="AAA"/>
    <property type="match status" value="1"/>
</dbReference>
<evidence type="ECO:0000256" key="3">
    <source>
        <dbReference type="ARBA" id="ARBA00022840"/>
    </source>
</evidence>
<reference evidence="5" key="1">
    <citation type="submission" date="2020-05" db="EMBL/GenBank/DDBJ databases">
        <authorList>
            <person name="Chiriac C."/>
            <person name="Salcher M."/>
            <person name="Ghai R."/>
            <person name="Kavagutti S V."/>
        </authorList>
    </citation>
    <scope>NUCLEOTIDE SEQUENCE</scope>
</reference>
<dbReference type="InterPro" id="IPR027417">
    <property type="entry name" value="P-loop_NTPase"/>
</dbReference>
<dbReference type="GO" id="GO:0005524">
    <property type="term" value="F:ATP binding"/>
    <property type="evidence" value="ECO:0007669"/>
    <property type="project" value="UniProtKB-KW"/>
</dbReference>
<dbReference type="InterPro" id="IPR000523">
    <property type="entry name" value="Mg_chelatse_chII-like_cat_dom"/>
</dbReference>
<accession>A0A6J6CZ42</accession>
<dbReference type="Pfam" id="PF01078">
    <property type="entry name" value="Mg_chelatase"/>
    <property type="match status" value="1"/>
</dbReference>
<dbReference type="Pfam" id="PF13335">
    <property type="entry name" value="Mg_chelatase_C"/>
    <property type="match status" value="1"/>
</dbReference>
<feature type="domain" description="AAA+ ATPase" evidence="4">
    <location>
        <begin position="229"/>
        <end position="414"/>
    </location>
</feature>
<dbReference type="NCBIfam" id="TIGR00368">
    <property type="entry name" value="YifB family Mg chelatase-like AAA ATPase"/>
    <property type="match status" value="1"/>
</dbReference>
<dbReference type="InterPro" id="IPR001208">
    <property type="entry name" value="MCM_dom"/>
</dbReference>
<keyword evidence="3" id="KW-0067">ATP-binding</keyword>
<dbReference type="PRINTS" id="PR01657">
    <property type="entry name" value="MCMFAMILY"/>
</dbReference>
<dbReference type="InterPro" id="IPR003593">
    <property type="entry name" value="AAA+_ATPase"/>
</dbReference>
<dbReference type="AlphaFoldDB" id="A0A6J6CZ42"/>
<organism evidence="5">
    <name type="scientific">freshwater metagenome</name>
    <dbReference type="NCBI Taxonomy" id="449393"/>
    <lineage>
        <taxon>unclassified sequences</taxon>
        <taxon>metagenomes</taxon>
        <taxon>ecological metagenomes</taxon>
    </lineage>
</organism>
<name>A0A6J6CZ42_9ZZZZ</name>
<evidence type="ECO:0000256" key="1">
    <source>
        <dbReference type="ARBA" id="ARBA00006354"/>
    </source>
</evidence>